<dbReference type="Proteomes" id="UP000177960">
    <property type="component" value="Unassembled WGS sequence"/>
</dbReference>
<dbReference type="EMBL" id="MHJG01000022">
    <property type="protein sequence ID" value="OGY63438.1"/>
    <property type="molecule type" value="Genomic_DNA"/>
</dbReference>
<dbReference type="InterPro" id="IPR031807">
    <property type="entry name" value="HicB-like"/>
</dbReference>
<gene>
    <name evidence="2" type="ORF">A3B92_01455</name>
</gene>
<evidence type="ECO:0000313" key="3">
    <source>
        <dbReference type="Proteomes" id="UP000177960"/>
    </source>
</evidence>
<comment type="caution">
    <text evidence="2">The sequence shown here is derived from an EMBL/GenBank/DDBJ whole genome shotgun (WGS) entry which is preliminary data.</text>
</comment>
<proteinExistence type="predicted"/>
<accession>A0A1G1ZFP4</accession>
<organism evidence="2 3">
    <name type="scientific">Candidatus Harrisonbacteria bacterium RIFCSPHIGHO2_02_FULL_42_16</name>
    <dbReference type="NCBI Taxonomy" id="1798404"/>
    <lineage>
        <taxon>Bacteria</taxon>
        <taxon>Candidatus Harrisoniibacteriota</taxon>
    </lineage>
</organism>
<dbReference type="STRING" id="1798404.A3B92_01455"/>
<reference evidence="2 3" key="1">
    <citation type="journal article" date="2016" name="Nat. Commun.">
        <title>Thousands of microbial genomes shed light on interconnected biogeochemical processes in an aquifer system.</title>
        <authorList>
            <person name="Anantharaman K."/>
            <person name="Brown C.T."/>
            <person name="Hug L.A."/>
            <person name="Sharon I."/>
            <person name="Castelle C.J."/>
            <person name="Probst A.J."/>
            <person name="Thomas B.C."/>
            <person name="Singh A."/>
            <person name="Wilkins M.J."/>
            <person name="Karaoz U."/>
            <person name="Brodie E.L."/>
            <person name="Williams K.H."/>
            <person name="Hubbard S.S."/>
            <person name="Banfield J.F."/>
        </authorList>
    </citation>
    <scope>NUCLEOTIDE SEQUENCE [LARGE SCALE GENOMIC DNA]</scope>
</reference>
<dbReference type="PANTHER" id="PTHR34504:SF4">
    <property type="entry name" value="ANTITOXIN HICB"/>
    <property type="match status" value="1"/>
</dbReference>
<dbReference type="InterPro" id="IPR051404">
    <property type="entry name" value="TA_system_antitoxin"/>
</dbReference>
<protein>
    <recommendedName>
        <fullName evidence="1">HicB-like antitoxin of toxin-antitoxin system domain-containing protein</fullName>
    </recommendedName>
</protein>
<dbReference type="SUPFAM" id="SSF143100">
    <property type="entry name" value="TTHA1013/TTHA0281-like"/>
    <property type="match status" value="1"/>
</dbReference>
<sequence length="72" mass="8282">MRKDILRKKIYEYTVIFEPLEEGGYNVIVPSIPEICTFGENLSEAREMAKDAIRCFIESVLKERGIAPKNFA</sequence>
<dbReference type="Gene3D" id="3.30.160.250">
    <property type="match status" value="1"/>
</dbReference>
<dbReference type="AlphaFoldDB" id="A0A1G1ZFP4"/>
<evidence type="ECO:0000259" key="1">
    <source>
        <dbReference type="Pfam" id="PF15919"/>
    </source>
</evidence>
<dbReference type="InterPro" id="IPR035069">
    <property type="entry name" value="TTHA1013/TTHA0281-like"/>
</dbReference>
<feature type="domain" description="HicB-like antitoxin of toxin-antitoxin system" evidence="1">
    <location>
        <begin position="13"/>
        <end position="66"/>
    </location>
</feature>
<evidence type="ECO:0000313" key="2">
    <source>
        <dbReference type="EMBL" id="OGY63438.1"/>
    </source>
</evidence>
<name>A0A1G1ZFP4_9BACT</name>
<dbReference type="Pfam" id="PF15919">
    <property type="entry name" value="HicB_lk_antitox"/>
    <property type="match status" value="1"/>
</dbReference>
<dbReference type="PANTHER" id="PTHR34504">
    <property type="entry name" value="ANTITOXIN HICB"/>
    <property type="match status" value="1"/>
</dbReference>